<organism evidence="2 3">
    <name type="scientific">Datura stramonium</name>
    <name type="common">Jimsonweed</name>
    <name type="synonym">Common thornapple</name>
    <dbReference type="NCBI Taxonomy" id="4076"/>
    <lineage>
        <taxon>Eukaryota</taxon>
        <taxon>Viridiplantae</taxon>
        <taxon>Streptophyta</taxon>
        <taxon>Embryophyta</taxon>
        <taxon>Tracheophyta</taxon>
        <taxon>Spermatophyta</taxon>
        <taxon>Magnoliopsida</taxon>
        <taxon>eudicotyledons</taxon>
        <taxon>Gunneridae</taxon>
        <taxon>Pentapetalae</taxon>
        <taxon>asterids</taxon>
        <taxon>lamiids</taxon>
        <taxon>Solanales</taxon>
        <taxon>Solanaceae</taxon>
        <taxon>Solanoideae</taxon>
        <taxon>Datureae</taxon>
        <taxon>Datura</taxon>
    </lineage>
</organism>
<keyword evidence="3" id="KW-1185">Reference proteome</keyword>
<feature type="compositionally biased region" description="Basic residues" evidence="1">
    <location>
        <begin position="1"/>
        <end position="12"/>
    </location>
</feature>
<accession>A0ABS8S4E0</accession>
<dbReference type="EMBL" id="JACEIK010000275">
    <property type="protein sequence ID" value="MCD7453960.1"/>
    <property type="molecule type" value="Genomic_DNA"/>
</dbReference>
<evidence type="ECO:0000313" key="3">
    <source>
        <dbReference type="Proteomes" id="UP000823775"/>
    </source>
</evidence>
<gene>
    <name evidence="2" type="ORF">HAX54_022772</name>
</gene>
<name>A0ABS8S4E0_DATST</name>
<comment type="caution">
    <text evidence="2">The sequence shown here is derived from an EMBL/GenBank/DDBJ whole genome shotgun (WGS) entry which is preliminary data.</text>
</comment>
<feature type="non-terminal residue" evidence="2">
    <location>
        <position position="53"/>
    </location>
</feature>
<sequence length="53" mass="6121">HRMRGCKKKKRIGDKNRPEVQVRKQPDPSSLSRVTRLRASRPSPPLLMNKASQ</sequence>
<feature type="region of interest" description="Disordered" evidence="1">
    <location>
        <begin position="1"/>
        <end position="53"/>
    </location>
</feature>
<reference evidence="2 3" key="1">
    <citation type="journal article" date="2021" name="BMC Genomics">
        <title>Datura genome reveals duplications of psychoactive alkaloid biosynthetic genes and high mutation rate following tissue culture.</title>
        <authorList>
            <person name="Rajewski A."/>
            <person name="Carter-House D."/>
            <person name="Stajich J."/>
            <person name="Litt A."/>
        </authorList>
    </citation>
    <scope>NUCLEOTIDE SEQUENCE [LARGE SCALE GENOMIC DNA]</scope>
    <source>
        <strain evidence="2">AR-01</strain>
    </source>
</reference>
<feature type="non-terminal residue" evidence="2">
    <location>
        <position position="1"/>
    </location>
</feature>
<evidence type="ECO:0000313" key="2">
    <source>
        <dbReference type="EMBL" id="MCD7453960.1"/>
    </source>
</evidence>
<feature type="compositionally biased region" description="Basic and acidic residues" evidence="1">
    <location>
        <begin position="13"/>
        <end position="26"/>
    </location>
</feature>
<proteinExistence type="predicted"/>
<dbReference type="Proteomes" id="UP000823775">
    <property type="component" value="Unassembled WGS sequence"/>
</dbReference>
<evidence type="ECO:0000256" key="1">
    <source>
        <dbReference type="SAM" id="MobiDB-lite"/>
    </source>
</evidence>
<protein>
    <submittedName>
        <fullName evidence="2">Uncharacterized protein</fullName>
    </submittedName>
</protein>